<proteinExistence type="predicted"/>
<accession>A0ABD3F5Y5</accession>
<sequence>MQVYSYKDYDIPASEGGELISHESGFVTAISNETANEYLHTCGRMHVLPIFVILRHHESHFTGVQHGDLFLQWQAEGDPSYAAEIADPPDCVHEYLTPLADTRVNLLETESPHEIGFEVYSNGRIVPLREDSEAVNTVLWRVLTMRQRLDVAHYRMGWPILDDAEYQVEAMEQLMYTAERRMYEAAGVDPFATGTRATIHDECASGPKRHQLTSRSRMLVATYQELLRTASADDLTPAHSIKLEAVEIWYRKERGARNLHRLSTAEISVSRIVQACQTQVESLRGRFAYLPYPELAAKELEIAQLLEWGNSEDMISKKSALERLAVDPSLPVDQQEYCVQWIREADVAPAVNEWCILADATRWSRFREFVEPEYVRVRPPQVPDVEWAILHVLLFIIRRWGATTMGRTPLTALAPWYTSYPVLQILCAEILDGDWSAATTLQNGLTWEEWEDTGRYPPTFPSRK</sequence>
<keyword evidence="2" id="KW-1185">Reference proteome</keyword>
<evidence type="ECO:0000313" key="2">
    <source>
        <dbReference type="Proteomes" id="UP001632037"/>
    </source>
</evidence>
<name>A0ABD3F5Y5_9STRA</name>
<comment type="caution">
    <text evidence="1">The sequence shown here is derived from an EMBL/GenBank/DDBJ whole genome shotgun (WGS) entry which is preliminary data.</text>
</comment>
<gene>
    <name evidence="1" type="ORF">V7S43_012929</name>
</gene>
<organism evidence="1 2">
    <name type="scientific">Phytophthora oleae</name>
    <dbReference type="NCBI Taxonomy" id="2107226"/>
    <lineage>
        <taxon>Eukaryota</taxon>
        <taxon>Sar</taxon>
        <taxon>Stramenopiles</taxon>
        <taxon>Oomycota</taxon>
        <taxon>Peronosporomycetes</taxon>
        <taxon>Peronosporales</taxon>
        <taxon>Peronosporaceae</taxon>
        <taxon>Phytophthora</taxon>
    </lineage>
</organism>
<reference evidence="1 2" key="1">
    <citation type="submission" date="2024-09" db="EMBL/GenBank/DDBJ databases">
        <title>Genome sequencing and assembly of Phytophthora oleae, isolate VK10A, causative agent of rot of olive drupes.</title>
        <authorList>
            <person name="Conti Taguali S."/>
            <person name="Riolo M."/>
            <person name="La Spada F."/>
            <person name="Cacciola S.O."/>
            <person name="Dionisio G."/>
        </authorList>
    </citation>
    <scope>NUCLEOTIDE SEQUENCE [LARGE SCALE GENOMIC DNA]</scope>
    <source>
        <strain evidence="1 2">VK10A</strain>
    </source>
</reference>
<dbReference type="AlphaFoldDB" id="A0ABD3F5Y5"/>
<dbReference type="Proteomes" id="UP001632037">
    <property type="component" value="Unassembled WGS sequence"/>
</dbReference>
<dbReference type="EMBL" id="JBIMZQ010000033">
    <property type="protein sequence ID" value="KAL3662128.1"/>
    <property type="molecule type" value="Genomic_DNA"/>
</dbReference>
<evidence type="ECO:0000313" key="1">
    <source>
        <dbReference type="EMBL" id="KAL3662128.1"/>
    </source>
</evidence>
<protein>
    <submittedName>
        <fullName evidence="1">Uncharacterized protein</fullName>
    </submittedName>
</protein>